<feature type="compositionally biased region" description="Basic and acidic residues" evidence="1">
    <location>
        <begin position="16"/>
        <end position="26"/>
    </location>
</feature>
<evidence type="ECO:0000313" key="3">
    <source>
        <dbReference type="Proteomes" id="UP000006038"/>
    </source>
</evidence>
<evidence type="ECO:0000313" key="2">
    <source>
        <dbReference type="EnsemblPlants" id="OB03G17850.1"/>
    </source>
</evidence>
<feature type="region of interest" description="Disordered" evidence="1">
    <location>
        <begin position="1"/>
        <end position="41"/>
    </location>
</feature>
<dbReference type="Gramene" id="OB03G17850.1">
    <property type="protein sequence ID" value="OB03G17850.1"/>
    <property type="gene ID" value="OB03G17850"/>
</dbReference>
<sequence>MDGCSPRTTAPPLAGDQRRRWEEKPVLGRRKGGRGEAGSSLAGCRQLAVAYGGRGRREEREE</sequence>
<reference evidence="2" key="2">
    <citation type="submission" date="2013-04" db="UniProtKB">
        <authorList>
            <consortium name="EnsemblPlants"/>
        </authorList>
    </citation>
    <scope>IDENTIFICATION</scope>
</reference>
<proteinExistence type="predicted"/>
<dbReference type="Proteomes" id="UP000006038">
    <property type="component" value="Chromosome 3"/>
</dbReference>
<dbReference type="AlphaFoldDB" id="J3LL59"/>
<accession>J3LL59</accession>
<evidence type="ECO:0000256" key="1">
    <source>
        <dbReference type="SAM" id="MobiDB-lite"/>
    </source>
</evidence>
<keyword evidence="3" id="KW-1185">Reference proteome</keyword>
<dbReference type="HOGENOM" id="CLU_2907690_0_0_1"/>
<evidence type="ECO:0008006" key="4">
    <source>
        <dbReference type="Google" id="ProtNLM"/>
    </source>
</evidence>
<name>J3LL59_ORYBR</name>
<protein>
    <recommendedName>
        <fullName evidence="4">DUF834 domain-containing protein</fullName>
    </recommendedName>
</protein>
<organism evidence="2">
    <name type="scientific">Oryza brachyantha</name>
    <name type="common">malo sina</name>
    <dbReference type="NCBI Taxonomy" id="4533"/>
    <lineage>
        <taxon>Eukaryota</taxon>
        <taxon>Viridiplantae</taxon>
        <taxon>Streptophyta</taxon>
        <taxon>Embryophyta</taxon>
        <taxon>Tracheophyta</taxon>
        <taxon>Spermatophyta</taxon>
        <taxon>Magnoliopsida</taxon>
        <taxon>Liliopsida</taxon>
        <taxon>Poales</taxon>
        <taxon>Poaceae</taxon>
        <taxon>BOP clade</taxon>
        <taxon>Oryzoideae</taxon>
        <taxon>Oryzeae</taxon>
        <taxon>Oryzinae</taxon>
        <taxon>Oryza</taxon>
    </lineage>
</organism>
<dbReference type="EnsemblPlants" id="OB03G17850.1">
    <property type="protein sequence ID" value="OB03G17850.1"/>
    <property type="gene ID" value="OB03G17850"/>
</dbReference>
<reference evidence="2" key="1">
    <citation type="journal article" date="2013" name="Nat. Commun.">
        <title>Whole-genome sequencing of Oryza brachyantha reveals mechanisms underlying Oryza genome evolution.</title>
        <authorList>
            <person name="Chen J."/>
            <person name="Huang Q."/>
            <person name="Gao D."/>
            <person name="Wang J."/>
            <person name="Lang Y."/>
            <person name="Liu T."/>
            <person name="Li B."/>
            <person name="Bai Z."/>
            <person name="Luis Goicoechea J."/>
            <person name="Liang C."/>
            <person name="Chen C."/>
            <person name="Zhang W."/>
            <person name="Sun S."/>
            <person name="Liao Y."/>
            <person name="Zhang X."/>
            <person name="Yang L."/>
            <person name="Song C."/>
            <person name="Wang M."/>
            <person name="Shi J."/>
            <person name="Liu G."/>
            <person name="Liu J."/>
            <person name="Zhou H."/>
            <person name="Zhou W."/>
            <person name="Yu Q."/>
            <person name="An N."/>
            <person name="Chen Y."/>
            <person name="Cai Q."/>
            <person name="Wang B."/>
            <person name="Liu B."/>
            <person name="Min J."/>
            <person name="Huang Y."/>
            <person name="Wu H."/>
            <person name="Li Z."/>
            <person name="Zhang Y."/>
            <person name="Yin Y."/>
            <person name="Song W."/>
            <person name="Jiang J."/>
            <person name="Jackson S.A."/>
            <person name="Wing R.A."/>
            <person name="Wang J."/>
            <person name="Chen M."/>
        </authorList>
    </citation>
    <scope>NUCLEOTIDE SEQUENCE [LARGE SCALE GENOMIC DNA]</scope>
    <source>
        <strain evidence="2">cv. IRGC 101232</strain>
    </source>
</reference>